<dbReference type="Gene3D" id="3.50.50.60">
    <property type="entry name" value="FAD/NAD(P)-binding domain"/>
    <property type="match status" value="2"/>
</dbReference>
<feature type="domain" description="Amine oxidase" evidence="2">
    <location>
        <begin position="137"/>
        <end position="484"/>
    </location>
</feature>
<feature type="domain" description="Amine oxidase" evidence="2">
    <location>
        <begin position="47"/>
        <end position="120"/>
    </location>
</feature>
<dbReference type="EMBL" id="BAAAQY010000006">
    <property type="protein sequence ID" value="GAA2237929.1"/>
    <property type="molecule type" value="Genomic_DNA"/>
</dbReference>
<evidence type="ECO:0000313" key="4">
    <source>
        <dbReference type="Proteomes" id="UP001500929"/>
    </source>
</evidence>
<keyword evidence="4" id="KW-1185">Reference proteome</keyword>
<evidence type="ECO:0000256" key="1">
    <source>
        <dbReference type="SAM" id="SignalP"/>
    </source>
</evidence>
<dbReference type="InterPro" id="IPR002937">
    <property type="entry name" value="Amino_oxidase"/>
</dbReference>
<organism evidence="3 4">
    <name type="scientific">Herbiconiux moechotypicola</name>
    <dbReference type="NCBI Taxonomy" id="637393"/>
    <lineage>
        <taxon>Bacteria</taxon>
        <taxon>Bacillati</taxon>
        <taxon>Actinomycetota</taxon>
        <taxon>Actinomycetes</taxon>
        <taxon>Micrococcales</taxon>
        <taxon>Microbacteriaceae</taxon>
        <taxon>Herbiconiux</taxon>
    </lineage>
</organism>
<dbReference type="SUPFAM" id="SSF51905">
    <property type="entry name" value="FAD/NAD(P)-binding domain"/>
    <property type="match status" value="2"/>
</dbReference>
<proteinExistence type="predicted"/>
<accession>A0ABN3DP67</accession>
<reference evidence="3 4" key="1">
    <citation type="journal article" date="2019" name="Int. J. Syst. Evol. Microbiol.">
        <title>The Global Catalogue of Microorganisms (GCM) 10K type strain sequencing project: providing services to taxonomists for standard genome sequencing and annotation.</title>
        <authorList>
            <consortium name="The Broad Institute Genomics Platform"/>
            <consortium name="The Broad Institute Genome Sequencing Center for Infectious Disease"/>
            <person name="Wu L."/>
            <person name="Ma J."/>
        </authorList>
    </citation>
    <scope>NUCLEOTIDE SEQUENCE [LARGE SCALE GENOMIC DNA]</scope>
    <source>
        <strain evidence="3 4">JCM 16117</strain>
    </source>
</reference>
<feature type="chain" id="PRO_5045154372" description="Amine oxidase domain-containing protein" evidence="1">
    <location>
        <begin position="20"/>
        <end position="498"/>
    </location>
</feature>
<dbReference type="PANTHER" id="PTHR10742">
    <property type="entry name" value="FLAVIN MONOAMINE OXIDASE"/>
    <property type="match status" value="1"/>
</dbReference>
<comment type="caution">
    <text evidence="3">The sequence shown here is derived from an EMBL/GenBank/DDBJ whole genome shotgun (WGS) entry which is preliminary data.</text>
</comment>
<dbReference type="InterPro" id="IPR006311">
    <property type="entry name" value="TAT_signal"/>
</dbReference>
<dbReference type="PROSITE" id="PS51318">
    <property type="entry name" value="TAT"/>
    <property type="match status" value="1"/>
</dbReference>
<feature type="signal peptide" evidence="1">
    <location>
        <begin position="1"/>
        <end position="19"/>
    </location>
</feature>
<dbReference type="SUPFAM" id="SSF54373">
    <property type="entry name" value="FAD-linked reductases, C-terminal domain"/>
    <property type="match status" value="1"/>
</dbReference>
<dbReference type="Proteomes" id="UP001500929">
    <property type="component" value="Unassembled WGS sequence"/>
</dbReference>
<name>A0ABN3DP67_9MICO</name>
<evidence type="ECO:0000259" key="2">
    <source>
        <dbReference type="Pfam" id="PF01593"/>
    </source>
</evidence>
<dbReference type="PROSITE" id="PS51257">
    <property type="entry name" value="PROKAR_LIPOPROTEIN"/>
    <property type="match status" value="1"/>
</dbReference>
<evidence type="ECO:0000313" key="3">
    <source>
        <dbReference type="EMBL" id="GAA2237929.1"/>
    </source>
</evidence>
<dbReference type="Pfam" id="PF01593">
    <property type="entry name" value="Amino_oxidase"/>
    <property type="match status" value="2"/>
</dbReference>
<dbReference type="InterPro" id="IPR050281">
    <property type="entry name" value="Flavin_monoamine_oxidase"/>
</dbReference>
<gene>
    <name evidence="3" type="ORF">GCM10009851_23740</name>
</gene>
<dbReference type="RefSeq" id="WP_259479838.1">
    <property type="nucleotide sequence ID" value="NZ_BAAAQY010000006.1"/>
</dbReference>
<dbReference type="PANTHER" id="PTHR10742:SF410">
    <property type="entry name" value="LYSINE-SPECIFIC HISTONE DEMETHYLASE 2"/>
    <property type="match status" value="1"/>
</dbReference>
<sequence>MDIERRVFLSGALSALSLAALGTLSGCVPTPPAPTPTPTPTTVPGRVPAPAAFVRSAWSTDPYSLGSFSMIPAGGGPGDRATLRETVGGRVLLAGEATSSEFPGTLRGAAQSGESAADRVAAVAAPGERIAVVGAGLAGATAARALTDAGFDVVVIEARDRLGGRIDTRQPDGWAFPVELGAATVGLDALSALRSSGVDSIGLDSTSEIRTAGGTVVPGSDAPADAVTAATDWARTGSPDISLAAALAESGAASASATATRAASATSTTTSDTAPTAPTQAELLTHYLDTFVATAYGAGAFRLSAAYGLERGAPGIDPAEQRLVVGGLGTVVSDALDGLDVLLGATVVRVGYDDEGVSLRFGTGESLSVDRVVVTVPLGVLQAGTIEFDPPLPEVTTGALESLGMGTLEQLWLRFDTPFWSADATVLSVLGDTSVVSEWVNLLPATGQPVLVGLTAADAVGTVATQGDAEFVSAALQTLEPFVDESLIATSTPTPVQP</sequence>
<dbReference type="InterPro" id="IPR036188">
    <property type="entry name" value="FAD/NAD-bd_sf"/>
</dbReference>
<keyword evidence="1" id="KW-0732">Signal</keyword>
<protein>
    <recommendedName>
        <fullName evidence="2">Amine oxidase domain-containing protein</fullName>
    </recommendedName>
</protein>